<keyword evidence="2" id="KW-1185">Reference proteome</keyword>
<proteinExistence type="predicted"/>
<organism evidence="1 2">
    <name type="scientific">Oopsacas minuta</name>
    <dbReference type="NCBI Taxonomy" id="111878"/>
    <lineage>
        <taxon>Eukaryota</taxon>
        <taxon>Metazoa</taxon>
        <taxon>Porifera</taxon>
        <taxon>Hexactinellida</taxon>
        <taxon>Hexasterophora</taxon>
        <taxon>Lyssacinosida</taxon>
        <taxon>Leucopsacidae</taxon>
        <taxon>Oopsacas</taxon>
    </lineage>
</organism>
<evidence type="ECO:0000313" key="2">
    <source>
        <dbReference type="Proteomes" id="UP001165289"/>
    </source>
</evidence>
<gene>
    <name evidence="1" type="ORF">LOD99_8593</name>
</gene>
<protein>
    <submittedName>
        <fullName evidence="1">Tigger transposable element-derived protein 6-like</fullName>
    </submittedName>
</protein>
<sequence length="179" mass="20144">MDAKEELKITVLDAMQWLKVSWDKVTATTIQNCFHHCSFSLGSNTAEISIVSDEGPESITYEELKSREINVEGSFEEYAIIDNDVPICGILTDNEITAMLQGDVTEEPCVIEYDVDDNTIVCPSVSEYHDALKIVKRYVTCNSKSCLLNAINEMEELIYTCSVKQSSLSDFYTSQKKIK</sequence>
<dbReference type="AlphaFoldDB" id="A0AAV7JG48"/>
<dbReference type="EMBL" id="JAKMXF010000338">
    <property type="protein sequence ID" value="KAI6647752.1"/>
    <property type="molecule type" value="Genomic_DNA"/>
</dbReference>
<name>A0AAV7JG48_9METZ</name>
<comment type="caution">
    <text evidence="1">The sequence shown here is derived from an EMBL/GenBank/DDBJ whole genome shotgun (WGS) entry which is preliminary data.</text>
</comment>
<accession>A0AAV7JG48</accession>
<reference evidence="1 2" key="1">
    <citation type="journal article" date="2023" name="BMC Biol.">
        <title>The compact genome of the sponge Oopsacas minuta (Hexactinellida) is lacking key metazoan core genes.</title>
        <authorList>
            <person name="Santini S."/>
            <person name="Schenkelaars Q."/>
            <person name="Jourda C."/>
            <person name="Duchesne M."/>
            <person name="Belahbib H."/>
            <person name="Rocher C."/>
            <person name="Selva M."/>
            <person name="Riesgo A."/>
            <person name="Vervoort M."/>
            <person name="Leys S.P."/>
            <person name="Kodjabachian L."/>
            <person name="Le Bivic A."/>
            <person name="Borchiellini C."/>
            <person name="Claverie J.M."/>
            <person name="Renard E."/>
        </authorList>
    </citation>
    <scope>NUCLEOTIDE SEQUENCE [LARGE SCALE GENOMIC DNA]</scope>
    <source>
        <strain evidence="1">SPO-2</strain>
    </source>
</reference>
<evidence type="ECO:0000313" key="1">
    <source>
        <dbReference type="EMBL" id="KAI6647752.1"/>
    </source>
</evidence>
<dbReference type="Proteomes" id="UP001165289">
    <property type="component" value="Unassembled WGS sequence"/>
</dbReference>